<dbReference type="RefSeq" id="WP_085878447.1">
    <property type="nucleotide sequence ID" value="NZ_FWFZ01000006.1"/>
</dbReference>
<protein>
    <submittedName>
        <fullName evidence="3">Uncharacterized protein</fullName>
    </submittedName>
</protein>
<organism evidence="3 4">
    <name type="scientific">Roseisalinus antarcticus</name>
    <dbReference type="NCBI Taxonomy" id="254357"/>
    <lineage>
        <taxon>Bacteria</taxon>
        <taxon>Pseudomonadati</taxon>
        <taxon>Pseudomonadota</taxon>
        <taxon>Alphaproteobacteria</taxon>
        <taxon>Rhodobacterales</taxon>
        <taxon>Roseobacteraceae</taxon>
        <taxon>Roseisalinus</taxon>
    </lineage>
</organism>
<reference evidence="3 4" key="1">
    <citation type="submission" date="2017-03" db="EMBL/GenBank/DDBJ databases">
        <authorList>
            <person name="Afonso C.L."/>
            <person name="Miller P.J."/>
            <person name="Scott M.A."/>
            <person name="Spackman E."/>
            <person name="Goraichik I."/>
            <person name="Dimitrov K.M."/>
            <person name="Suarez D.L."/>
            <person name="Swayne D.E."/>
        </authorList>
    </citation>
    <scope>NUCLEOTIDE SEQUENCE [LARGE SCALE GENOMIC DNA]</scope>
    <source>
        <strain evidence="3 4">CECT 7023</strain>
    </source>
</reference>
<evidence type="ECO:0000256" key="1">
    <source>
        <dbReference type="SAM" id="MobiDB-lite"/>
    </source>
</evidence>
<keyword evidence="2" id="KW-0812">Transmembrane</keyword>
<gene>
    <name evidence="3" type="ORF">ROA7023_01566</name>
</gene>
<dbReference type="AlphaFoldDB" id="A0A1Y5SGF6"/>
<keyword evidence="2" id="KW-0472">Membrane</keyword>
<sequence length="66" mass="7001">MSAPETNLEKQEKNHRPALRGIIVSVGFAAVLLVALLVWLFATGNEPDTPETRIDGRTGGEIGADG</sequence>
<evidence type="ECO:0000256" key="2">
    <source>
        <dbReference type="SAM" id="Phobius"/>
    </source>
</evidence>
<dbReference type="EMBL" id="FWFZ01000006">
    <property type="protein sequence ID" value="SLN40292.1"/>
    <property type="molecule type" value="Genomic_DNA"/>
</dbReference>
<dbReference type="Proteomes" id="UP000193900">
    <property type="component" value="Unassembled WGS sequence"/>
</dbReference>
<evidence type="ECO:0000313" key="3">
    <source>
        <dbReference type="EMBL" id="SLN40292.1"/>
    </source>
</evidence>
<accession>A0A1Y5SGF6</accession>
<keyword evidence="2" id="KW-1133">Transmembrane helix</keyword>
<keyword evidence="4" id="KW-1185">Reference proteome</keyword>
<feature type="region of interest" description="Disordered" evidence="1">
    <location>
        <begin position="45"/>
        <end position="66"/>
    </location>
</feature>
<evidence type="ECO:0000313" key="4">
    <source>
        <dbReference type="Proteomes" id="UP000193900"/>
    </source>
</evidence>
<name>A0A1Y5SGF6_9RHOB</name>
<proteinExistence type="predicted"/>
<feature type="transmembrane region" description="Helical" evidence="2">
    <location>
        <begin position="21"/>
        <end position="42"/>
    </location>
</feature>